<evidence type="ECO:0000313" key="11">
    <source>
        <dbReference type="Proteomes" id="UP001293254"/>
    </source>
</evidence>
<evidence type="ECO:0000259" key="9">
    <source>
        <dbReference type="Pfam" id="PF23270"/>
    </source>
</evidence>
<dbReference type="GO" id="GO:0016791">
    <property type="term" value="F:phosphatase activity"/>
    <property type="evidence" value="ECO:0007669"/>
    <property type="project" value="TreeGrafter"/>
</dbReference>
<dbReference type="PANTHER" id="PTHR15486">
    <property type="entry name" value="ANCIENT UBIQUITOUS PROTEIN"/>
    <property type="match status" value="1"/>
</dbReference>
<dbReference type="Proteomes" id="UP001293254">
    <property type="component" value="Unassembled WGS sequence"/>
</dbReference>
<dbReference type="AlphaFoldDB" id="A0AAE1YD23"/>
<name>A0AAE1YD23_9LAMI</name>
<evidence type="ECO:0000256" key="8">
    <source>
        <dbReference type="SAM" id="Phobius"/>
    </source>
</evidence>
<dbReference type="SUPFAM" id="SSF69593">
    <property type="entry name" value="Glycerol-3-phosphate (1)-acyltransferase"/>
    <property type="match status" value="1"/>
</dbReference>
<evidence type="ECO:0000256" key="4">
    <source>
        <dbReference type="ARBA" id="ARBA00022692"/>
    </source>
</evidence>
<dbReference type="EMBL" id="JACGWO010000005">
    <property type="protein sequence ID" value="KAK4427782.1"/>
    <property type="molecule type" value="Genomic_DNA"/>
</dbReference>
<comment type="similarity">
    <text evidence="2">Belongs to the GPAT/DAPAT family.</text>
</comment>
<keyword evidence="4 8" id="KW-0812">Transmembrane</keyword>
<dbReference type="InterPro" id="IPR056462">
    <property type="entry name" value="HAD_RAM2/GPAT1-8"/>
</dbReference>
<organism evidence="10 11">
    <name type="scientific">Sesamum alatum</name>
    <dbReference type="NCBI Taxonomy" id="300844"/>
    <lineage>
        <taxon>Eukaryota</taxon>
        <taxon>Viridiplantae</taxon>
        <taxon>Streptophyta</taxon>
        <taxon>Embryophyta</taxon>
        <taxon>Tracheophyta</taxon>
        <taxon>Spermatophyta</taxon>
        <taxon>Magnoliopsida</taxon>
        <taxon>eudicotyledons</taxon>
        <taxon>Gunneridae</taxon>
        <taxon>Pentapetalae</taxon>
        <taxon>asterids</taxon>
        <taxon>lamiids</taxon>
        <taxon>Lamiales</taxon>
        <taxon>Pedaliaceae</taxon>
        <taxon>Sesamum</taxon>
    </lineage>
</organism>
<dbReference type="Gene3D" id="3.40.50.1000">
    <property type="entry name" value="HAD superfamily/HAD-like"/>
    <property type="match status" value="1"/>
</dbReference>
<evidence type="ECO:0000256" key="3">
    <source>
        <dbReference type="ARBA" id="ARBA00022679"/>
    </source>
</evidence>
<proteinExistence type="inferred from homology"/>
<keyword evidence="6 8" id="KW-0472">Membrane</keyword>
<sequence>MAVQSKIPTIYHCDSTGRENHTVAADMHGTLLIGRSLFPYFALVAFDVGGILRLLLLLLAAPLAWFLQRFVSESAGVRVLIFVSFAGVRVSEIESAANAVLPKHYSEDLHPQTWRVLSSCGRKCVLTECPRIMVEPFLKNYLGVDFVLGTEISSWRGVATGFVASGGVLVGEGKAVALRKAFESSSAPEIGIADSQADFPFLNLCKERYIVPSEQGLRPVKQEELPKPVIFHDGRLVRKPSPFIVLLIILWFPIGVLLSISRLLIGSNSPISLFYYIIQLTGCKIIVKGTPPRTAKNSRRTGVAFVCSHKNVMDPLFVSAVLRRSTTCVGYSVSRFTEFMSPIRNCRLTETDPRMLK</sequence>
<feature type="domain" description="Glycerol-3-phosphate acyltransferase RAM2/GPAT1-8 HAD-like" evidence="9">
    <location>
        <begin position="22"/>
        <end position="211"/>
    </location>
</feature>
<evidence type="ECO:0000256" key="7">
    <source>
        <dbReference type="ARBA" id="ARBA00023315"/>
    </source>
</evidence>
<accession>A0AAE1YD23</accession>
<keyword evidence="3" id="KW-0808">Transferase</keyword>
<comment type="subcellular location">
    <subcellularLocation>
        <location evidence="1">Membrane</location>
    </subcellularLocation>
</comment>
<reference evidence="10" key="1">
    <citation type="submission" date="2020-06" db="EMBL/GenBank/DDBJ databases">
        <authorList>
            <person name="Li T."/>
            <person name="Hu X."/>
            <person name="Zhang T."/>
            <person name="Song X."/>
            <person name="Zhang H."/>
            <person name="Dai N."/>
            <person name="Sheng W."/>
            <person name="Hou X."/>
            <person name="Wei L."/>
        </authorList>
    </citation>
    <scope>NUCLEOTIDE SEQUENCE</scope>
    <source>
        <strain evidence="10">3651</strain>
        <tissue evidence="10">Leaf</tissue>
    </source>
</reference>
<feature type="transmembrane region" description="Helical" evidence="8">
    <location>
        <begin position="37"/>
        <end position="60"/>
    </location>
</feature>
<evidence type="ECO:0000256" key="5">
    <source>
        <dbReference type="ARBA" id="ARBA00022989"/>
    </source>
</evidence>
<gene>
    <name evidence="10" type="ORF">Salat_1547200</name>
</gene>
<evidence type="ECO:0000256" key="1">
    <source>
        <dbReference type="ARBA" id="ARBA00004370"/>
    </source>
</evidence>
<dbReference type="GO" id="GO:0010143">
    <property type="term" value="P:cutin biosynthetic process"/>
    <property type="evidence" value="ECO:0007669"/>
    <property type="project" value="TreeGrafter"/>
</dbReference>
<comment type="caution">
    <text evidence="10">The sequence shown here is derived from an EMBL/GenBank/DDBJ whole genome shotgun (WGS) entry which is preliminary data.</text>
</comment>
<protein>
    <submittedName>
        <fullName evidence="10">Glycerol-3-phosphate acyltransferase RAM2</fullName>
    </submittedName>
</protein>
<keyword evidence="11" id="KW-1185">Reference proteome</keyword>
<dbReference type="GO" id="GO:0016020">
    <property type="term" value="C:membrane"/>
    <property type="evidence" value="ECO:0007669"/>
    <property type="project" value="UniProtKB-SubCell"/>
</dbReference>
<evidence type="ECO:0000313" key="10">
    <source>
        <dbReference type="EMBL" id="KAK4427782.1"/>
    </source>
</evidence>
<dbReference type="PANTHER" id="PTHR15486:SF91">
    <property type="entry name" value="PHOSPHOLIPID_GLYCEROL ACYLTRANSFERASE DOMAIN-CONTAINING PROTEIN"/>
    <property type="match status" value="1"/>
</dbReference>
<feature type="transmembrane region" description="Helical" evidence="8">
    <location>
        <begin position="243"/>
        <end position="265"/>
    </location>
</feature>
<keyword evidence="5 8" id="KW-1133">Transmembrane helix</keyword>
<keyword evidence="7 10" id="KW-0012">Acyltransferase</keyword>
<reference evidence="10" key="2">
    <citation type="journal article" date="2024" name="Plant">
        <title>Genomic evolution and insights into agronomic trait innovations of Sesamum species.</title>
        <authorList>
            <person name="Miao H."/>
            <person name="Wang L."/>
            <person name="Qu L."/>
            <person name="Liu H."/>
            <person name="Sun Y."/>
            <person name="Le M."/>
            <person name="Wang Q."/>
            <person name="Wei S."/>
            <person name="Zheng Y."/>
            <person name="Lin W."/>
            <person name="Duan Y."/>
            <person name="Cao H."/>
            <person name="Xiong S."/>
            <person name="Wang X."/>
            <person name="Wei L."/>
            <person name="Li C."/>
            <person name="Ma Q."/>
            <person name="Ju M."/>
            <person name="Zhao R."/>
            <person name="Li G."/>
            <person name="Mu C."/>
            <person name="Tian Q."/>
            <person name="Mei H."/>
            <person name="Zhang T."/>
            <person name="Gao T."/>
            <person name="Zhang H."/>
        </authorList>
    </citation>
    <scope>NUCLEOTIDE SEQUENCE</scope>
    <source>
        <strain evidence="10">3651</strain>
    </source>
</reference>
<evidence type="ECO:0000256" key="6">
    <source>
        <dbReference type="ARBA" id="ARBA00023136"/>
    </source>
</evidence>
<dbReference type="Pfam" id="PF23270">
    <property type="entry name" value="HAD_RAM2_N"/>
    <property type="match status" value="1"/>
</dbReference>
<dbReference type="GO" id="GO:0090447">
    <property type="term" value="F:glycerol-3-phosphate 2-O-acyltransferase activity"/>
    <property type="evidence" value="ECO:0007669"/>
    <property type="project" value="TreeGrafter"/>
</dbReference>
<evidence type="ECO:0000256" key="2">
    <source>
        <dbReference type="ARBA" id="ARBA00007937"/>
    </source>
</evidence>
<dbReference type="InterPro" id="IPR023214">
    <property type="entry name" value="HAD_sf"/>
</dbReference>